<dbReference type="Gene3D" id="1.25.40.20">
    <property type="entry name" value="Ankyrin repeat-containing domain"/>
    <property type="match status" value="2"/>
</dbReference>
<sequence length="1002" mass="111101">MASNVPLRSTSCGEAPTRPLPPLPSKFSDFRTSLVQGYENPTFLGLRPLRDPEIFSWSVAKNSFEKEVSIQCGSPVPAAQIYIETPATSIAGSGKRPGPRGVQWDPSNNRKYARLYSLSDANIDDIPLIMKDDKLKFKRRIVQEKSADNLGPRPNELRPSPKNPQEMFGRIKQSYFSKKYLEGQSRSIQLEQPNNTNSLKDGIEADLKKLQNELEIELSSSTLTYSEASSHEFVEALDKFAQNTYCDSEQMSTGPALRRGIRTSYESMQSLRRRMNEREARDGHNMREYSDEELQKYIFLKRLSIGSLPSHRSTASSLISKRTSDSLDFPTSIHQSLIMAAPIASGDVRQSFELPYRTSEPAQASQHPEKSQPDQPLHHLFEARRPIPTLMTNGISRLPEPAVKFTRKPRPSLGLSRIFGIPSPGIVEDAPQYSSEQRISDIPIFRVEGFPYVGPVTGDFDDLLNTSPSLDLVSTDDIFTSEATRRIALDSATLGNPDRFSSSGSTNSSSSDCLSRNASPSVACRPVCCVDRCRGDPRADKCPYCIYEVPKAHEFVRSLVELWKARGNVQVAWRLRQEYGKLDEVDGFGDTVLHLAASHGAGSLVLSWLINAGVDVHATNVVGQTFMHVLDPAAFAFCNNPGVIEAAGRSSGDTIALLLDTLKVMDFDFNAEDDFGQTPMHVLTRHEVHSYTLELAFHTGMGMGTSVCSKDFLGRSIESQIRTQSVHEYNWLVDPQREFVTNFLLQEMKPAGLSSHEQCEKLLAALDSLDNRIPRLDDVIRATAIKAAWGSPEIRYQGGNGLHNLAESCICLWIAASDRQAGGSQRKRKRQIEASPYTGQNLCSQCILSTAKKFLEVGVDPNQYDNHGNTPLMAFIGSDLSAVPDRKLTTDILQLLIDAGASVHRRNRKGETALHLAMRFGRTSAVEVLIENHANIHARARYGEGIVAVASRASHRAKRDGALYHRIITCMAIAGKYGAILGPSTKDEWDRQRDCVVKKKAT</sequence>
<dbReference type="InterPro" id="IPR002110">
    <property type="entry name" value="Ankyrin_rpt"/>
</dbReference>
<reference evidence="5" key="1">
    <citation type="submission" date="2019-07" db="EMBL/GenBank/DDBJ databases">
        <title>Hyphodiscus hymeniophilus genome sequencing and assembly.</title>
        <authorList>
            <person name="Kramer G."/>
            <person name="Nodwell J."/>
        </authorList>
    </citation>
    <scope>NUCLEOTIDE SEQUENCE</scope>
    <source>
        <strain evidence="5">ATCC 34498</strain>
    </source>
</reference>
<dbReference type="PANTHER" id="PTHR24189">
    <property type="entry name" value="MYOTROPHIN"/>
    <property type="match status" value="1"/>
</dbReference>
<dbReference type="Pfam" id="PF12796">
    <property type="entry name" value="Ank_2"/>
    <property type="match status" value="1"/>
</dbReference>
<accession>A0A9P6VP46</accession>
<feature type="region of interest" description="Disordered" evidence="4">
    <location>
        <begin position="145"/>
        <end position="165"/>
    </location>
</feature>
<gene>
    <name evidence="5" type="ORF">D0Z07_1158</name>
</gene>
<proteinExistence type="predicted"/>
<protein>
    <submittedName>
        <fullName evidence="5">Ankyrin repeat and SOCS box 14</fullName>
    </submittedName>
</protein>
<dbReference type="PANTHER" id="PTHR24189:SF50">
    <property type="entry name" value="ANKYRIN REPEAT AND SOCS BOX PROTEIN 2"/>
    <property type="match status" value="1"/>
</dbReference>
<keyword evidence="6" id="KW-1185">Reference proteome</keyword>
<evidence type="ECO:0000256" key="2">
    <source>
        <dbReference type="ARBA" id="ARBA00023043"/>
    </source>
</evidence>
<dbReference type="SUPFAM" id="SSF48403">
    <property type="entry name" value="Ankyrin repeat"/>
    <property type="match status" value="1"/>
</dbReference>
<dbReference type="EMBL" id="VNKQ01000003">
    <property type="protein sequence ID" value="KAG0651996.1"/>
    <property type="molecule type" value="Genomic_DNA"/>
</dbReference>
<evidence type="ECO:0000313" key="6">
    <source>
        <dbReference type="Proteomes" id="UP000785200"/>
    </source>
</evidence>
<keyword evidence="2 3" id="KW-0040">ANK repeat</keyword>
<dbReference type="PROSITE" id="PS50297">
    <property type="entry name" value="ANK_REP_REGION"/>
    <property type="match status" value="2"/>
</dbReference>
<dbReference type="Proteomes" id="UP000785200">
    <property type="component" value="Unassembled WGS sequence"/>
</dbReference>
<feature type="region of interest" description="Disordered" evidence="4">
    <location>
        <begin position="357"/>
        <end position="376"/>
    </location>
</feature>
<keyword evidence="1" id="KW-0677">Repeat</keyword>
<dbReference type="SMART" id="SM00248">
    <property type="entry name" value="ANK"/>
    <property type="match status" value="3"/>
</dbReference>
<evidence type="ECO:0000256" key="4">
    <source>
        <dbReference type="SAM" id="MobiDB-lite"/>
    </source>
</evidence>
<dbReference type="PROSITE" id="PS50088">
    <property type="entry name" value="ANK_REPEAT"/>
    <property type="match status" value="2"/>
</dbReference>
<feature type="compositionally biased region" description="Basic and acidic residues" evidence="4">
    <location>
        <begin position="367"/>
        <end position="376"/>
    </location>
</feature>
<feature type="compositionally biased region" description="Polar residues" evidence="4">
    <location>
        <begin position="1"/>
        <end position="12"/>
    </location>
</feature>
<feature type="repeat" description="ANK" evidence="3">
    <location>
        <begin position="588"/>
        <end position="621"/>
    </location>
</feature>
<organism evidence="5 6">
    <name type="scientific">Hyphodiscus hymeniophilus</name>
    <dbReference type="NCBI Taxonomy" id="353542"/>
    <lineage>
        <taxon>Eukaryota</taxon>
        <taxon>Fungi</taxon>
        <taxon>Dikarya</taxon>
        <taxon>Ascomycota</taxon>
        <taxon>Pezizomycotina</taxon>
        <taxon>Leotiomycetes</taxon>
        <taxon>Helotiales</taxon>
        <taxon>Hyphodiscaceae</taxon>
        <taxon>Hyphodiscus</taxon>
    </lineage>
</organism>
<name>A0A9P6VP46_9HELO</name>
<dbReference type="Pfam" id="PF00023">
    <property type="entry name" value="Ank"/>
    <property type="match status" value="1"/>
</dbReference>
<comment type="caution">
    <text evidence="5">The sequence shown here is derived from an EMBL/GenBank/DDBJ whole genome shotgun (WGS) entry which is preliminary data.</text>
</comment>
<evidence type="ECO:0000313" key="5">
    <source>
        <dbReference type="EMBL" id="KAG0651996.1"/>
    </source>
</evidence>
<feature type="compositionally biased region" description="Low complexity" evidence="4">
    <location>
        <begin position="501"/>
        <end position="519"/>
    </location>
</feature>
<dbReference type="InterPro" id="IPR036770">
    <property type="entry name" value="Ankyrin_rpt-contain_sf"/>
</dbReference>
<evidence type="ECO:0000256" key="3">
    <source>
        <dbReference type="PROSITE-ProRule" id="PRU00023"/>
    </source>
</evidence>
<feature type="region of interest" description="Disordered" evidence="4">
    <location>
        <begin position="498"/>
        <end position="519"/>
    </location>
</feature>
<feature type="repeat" description="ANK" evidence="3">
    <location>
        <begin position="909"/>
        <end position="941"/>
    </location>
</feature>
<evidence type="ECO:0000256" key="1">
    <source>
        <dbReference type="ARBA" id="ARBA00022737"/>
    </source>
</evidence>
<feature type="region of interest" description="Disordered" evidence="4">
    <location>
        <begin position="1"/>
        <end position="24"/>
    </location>
</feature>
<dbReference type="InterPro" id="IPR050745">
    <property type="entry name" value="Multifunctional_regulatory"/>
</dbReference>
<dbReference type="OrthoDB" id="194358at2759"/>
<dbReference type="AlphaFoldDB" id="A0A9P6VP46"/>